<accession>A0A196SDD6</accession>
<proteinExistence type="predicted"/>
<name>A0A196SDD6_BLAHN</name>
<reference evidence="2 3" key="1">
    <citation type="submission" date="2016-05" db="EMBL/GenBank/DDBJ databases">
        <title>Nuclear genome of Blastocystis sp. subtype 1 NandII.</title>
        <authorList>
            <person name="Gentekaki E."/>
            <person name="Curtis B."/>
            <person name="Stairs C."/>
            <person name="Eme L."/>
            <person name="Herman E."/>
            <person name="Klimes V."/>
            <person name="Arias M.C."/>
            <person name="Elias M."/>
            <person name="Hilliou F."/>
            <person name="Klute M."/>
            <person name="Malik S.-B."/>
            <person name="Pightling A."/>
            <person name="Rachubinski R."/>
            <person name="Salas D."/>
            <person name="Schlacht A."/>
            <person name="Suga H."/>
            <person name="Archibald J."/>
            <person name="Ball S.G."/>
            <person name="Clark G."/>
            <person name="Dacks J."/>
            <person name="Van Der Giezen M."/>
            <person name="Tsaousis A."/>
            <person name="Roger A."/>
        </authorList>
    </citation>
    <scope>NUCLEOTIDE SEQUENCE [LARGE SCALE GENOMIC DNA]</scope>
    <source>
        <strain evidence="3">ATCC 50177 / NandII</strain>
    </source>
</reference>
<gene>
    <name evidence="2" type="ORF">AV274_3239</name>
</gene>
<comment type="caution">
    <text evidence="2">The sequence shown here is derived from an EMBL/GenBank/DDBJ whole genome shotgun (WGS) entry which is preliminary data.</text>
</comment>
<evidence type="ECO:0000313" key="2">
    <source>
        <dbReference type="EMBL" id="OAO15023.1"/>
    </source>
</evidence>
<dbReference type="AlphaFoldDB" id="A0A196SDD6"/>
<evidence type="ECO:0000313" key="3">
    <source>
        <dbReference type="Proteomes" id="UP000078348"/>
    </source>
</evidence>
<keyword evidence="3" id="KW-1185">Reference proteome</keyword>
<feature type="region of interest" description="Disordered" evidence="1">
    <location>
        <begin position="1"/>
        <end position="52"/>
    </location>
</feature>
<evidence type="ECO:0000256" key="1">
    <source>
        <dbReference type="SAM" id="MobiDB-lite"/>
    </source>
</evidence>
<dbReference type="Proteomes" id="UP000078348">
    <property type="component" value="Unassembled WGS sequence"/>
</dbReference>
<organism evidence="2 3">
    <name type="scientific">Blastocystis sp. subtype 1 (strain ATCC 50177 / NandII)</name>
    <dbReference type="NCBI Taxonomy" id="478820"/>
    <lineage>
        <taxon>Eukaryota</taxon>
        <taxon>Sar</taxon>
        <taxon>Stramenopiles</taxon>
        <taxon>Bigyra</taxon>
        <taxon>Opalozoa</taxon>
        <taxon>Opalinata</taxon>
        <taxon>Blastocystidae</taxon>
        <taxon>Blastocystis</taxon>
    </lineage>
</organism>
<protein>
    <submittedName>
        <fullName evidence="2">Uncharacterized protein</fullName>
    </submittedName>
</protein>
<feature type="compositionally biased region" description="Polar residues" evidence="1">
    <location>
        <begin position="16"/>
        <end position="25"/>
    </location>
</feature>
<dbReference type="EMBL" id="LXWW01000183">
    <property type="protein sequence ID" value="OAO15023.1"/>
    <property type="molecule type" value="Genomic_DNA"/>
</dbReference>
<dbReference type="OrthoDB" id="201765at2759"/>
<sequence>MDNSSKEDGADDQSPERQQAQTAKSSDGKPPLSGCENGVQTAVNGKPRYPNTPLPHLVQSKSHCYVLRPARVLLSVEDYVNCTYISEMMRSLCLKVGLMVVVDVFSKEEDFVKFLNYNQYDIVFIHQMLVFGNQGDSILLNVRCLLATTPVIIMGLSCNYGMLMSLCDFTAFLKVPFSESDFLHYLLKYVFEVYEEKTQGIELQRMPKKERLRYQVMARLSRLHSNEDFKVVGIPVPVQLSGELKEAQYLQQSRFSIPECFQIPLDPAKESTAAKQDASSQIPELPVLPVLPSLLSMPPETRVRSHKKRVSAGMKMVREEIDKFTKNSTTILTGLKNCNVDIVPTTVESDKSKKKHYVSIAPKL</sequence>